<dbReference type="InterPro" id="IPR045851">
    <property type="entry name" value="AMP-bd_C_sf"/>
</dbReference>
<accession>A0A9P6HB24</accession>
<evidence type="ECO:0000313" key="2">
    <source>
        <dbReference type="EMBL" id="KAF9783236.1"/>
    </source>
</evidence>
<feature type="compositionally biased region" description="Basic and acidic residues" evidence="1">
    <location>
        <begin position="524"/>
        <end position="533"/>
    </location>
</feature>
<dbReference type="SUPFAM" id="SSF56801">
    <property type="entry name" value="Acetyl-CoA synthetase-like"/>
    <property type="match status" value="1"/>
</dbReference>
<feature type="region of interest" description="Disordered" evidence="1">
    <location>
        <begin position="42"/>
        <end position="244"/>
    </location>
</feature>
<reference evidence="2" key="1">
    <citation type="journal article" date="2020" name="Nat. Commun.">
        <title>Large-scale genome sequencing of mycorrhizal fungi provides insights into the early evolution of symbiotic traits.</title>
        <authorList>
            <person name="Miyauchi S."/>
            <person name="Kiss E."/>
            <person name="Kuo A."/>
            <person name="Drula E."/>
            <person name="Kohler A."/>
            <person name="Sanchez-Garcia M."/>
            <person name="Morin E."/>
            <person name="Andreopoulos B."/>
            <person name="Barry K.W."/>
            <person name="Bonito G."/>
            <person name="Buee M."/>
            <person name="Carver A."/>
            <person name="Chen C."/>
            <person name="Cichocki N."/>
            <person name="Clum A."/>
            <person name="Culley D."/>
            <person name="Crous P.W."/>
            <person name="Fauchery L."/>
            <person name="Girlanda M."/>
            <person name="Hayes R.D."/>
            <person name="Keri Z."/>
            <person name="LaButti K."/>
            <person name="Lipzen A."/>
            <person name="Lombard V."/>
            <person name="Magnuson J."/>
            <person name="Maillard F."/>
            <person name="Murat C."/>
            <person name="Nolan M."/>
            <person name="Ohm R.A."/>
            <person name="Pangilinan J."/>
            <person name="Pereira M.F."/>
            <person name="Perotto S."/>
            <person name="Peter M."/>
            <person name="Pfister S."/>
            <person name="Riley R."/>
            <person name="Sitrit Y."/>
            <person name="Stielow J.B."/>
            <person name="Szollosi G."/>
            <person name="Zifcakova L."/>
            <person name="Stursova M."/>
            <person name="Spatafora J.W."/>
            <person name="Tedersoo L."/>
            <person name="Vaario L.M."/>
            <person name="Yamada A."/>
            <person name="Yan M."/>
            <person name="Wang P."/>
            <person name="Xu J."/>
            <person name="Bruns T."/>
            <person name="Baldrian P."/>
            <person name="Vilgalys R."/>
            <person name="Dunand C."/>
            <person name="Henrissat B."/>
            <person name="Grigoriev I.V."/>
            <person name="Hibbett D."/>
            <person name="Nagy L.G."/>
            <person name="Martin F.M."/>
        </authorList>
    </citation>
    <scope>NUCLEOTIDE SEQUENCE</scope>
    <source>
        <strain evidence="2">UH-Tt-Lm1</strain>
    </source>
</reference>
<keyword evidence="3" id="KW-1185">Reference proteome</keyword>
<feature type="compositionally biased region" description="Polar residues" evidence="1">
    <location>
        <begin position="196"/>
        <end position="207"/>
    </location>
</feature>
<dbReference type="EMBL" id="WIUZ02000010">
    <property type="protein sequence ID" value="KAF9783236.1"/>
    <property type="molecule type" value="Genomic_DNA"/>
</dbReference>
<feature type="region of interest" description="Disordered" evidence="1">
    <location>
        <begin position="562"/>
        <end position="581"/>
    </location>
</feature>
<feature type="compositionally biased region" description="Basic and acidic residues" evidence="1">
    <location>
        <begin position="625"/>
        <end position="641"/>
    </location>
</feature>
<sequence>MSWRERYKNNEGRFNHHIKVFQQKNKLSRRPVSVGFGAMLKSGVEDLDDFGTDEEEEEDRPPRAKRLARFDSDSDDEYRDLAKPLPRPVSKVATTSQQPISKRKRVSDTTDRTPKRTRVTDDGRNGELERGNSTSGLSEEKEEDVMDQDSQGEETLEVEHNLFYPSDEETIVRSHDNSLGVSTPKRPAQLLRTSDPVASTSKPQRPSQPREPVHRPHSPKNPTPSPFSTVDLDESEVEESLVVPKRLRKRTVPKIVEKFDLLIERRAARKAGAPKLPEARSAGNSTAWEGVREPQRDTPEPGPSTPSTSKRRSMEPRGSSLLSLGNEQSTPRLRPERPPSSTIDATEKKMIEAREELSKLALRFRDRFPRSTLGPKSSGTRINDEGSHPFDESTHPFDETTHPFDETTHPFDETTRFLDDSQTQTQETPTTAEKPPKTSEGKQLAHRTRFSESSVKSETVTPGYHLRSKSVANDDPFSSPVGLRLSSPHPPIDVTIPDDEQQSPLASLTTSQSGLDGTIRSRQVRREAVQDRNRRSHGLELPSSSKSLKPAISTALRKVETSFQTREEENMEDVEESQTYDIEHDLYDVSGTPMTDLSVRPPKRIPPTYRASSHTRHGTSLSLTDFREVERDAHDDREQRRNTRRSSGISFSSPIATSSPPNARRTGRGSHDRLDRTTSSTSFSSRPSFGSSTSTASPAVGIMAGPLGLGFAPSEMDAYLGIQVACEKIAKTHGFQSDVVFRVYQGVKDLRKAEEIVIGMKRAAEKDAVERIMKVREKTERMRMSERSGDGLVSYPHWRRRRVVSGERIELGEIENVVNEYHSVQRAAVLIRNFHDAPTAVAFVEFKSPIVASFIVLANVGARADHLQVDEHVPGLEEGCTFRAKSDRALTTHIGKCKKAAAGLASIAEEIGQHEAEGHRQPKRRRILSPEHPEVMVDVEETAYVDCEIV</sequence>
<dbReference type="Gene3D" id="3.30.300.30">
    <property type="match status" value="1"/>
</dbReference>
<feature type="compositionally biased region" description="Polar residues" evidence="1">
    <location>
        <begin position="645"/>
        <end position="661"/>
    </location>
</feature>
<feature type="compositionally biased region" description="Low complexity" evidence="1">
    <location>
        <begin position="421"/>
        <end position="433"/>
    </location>
</feature>
<feature type="compositionally biased region" description="Polar residues" evidence="1">
    <location>
        <begin position="502"/>
        <end position="515"/>
    </location>
</feature>
<comment type="caution">
    <text evidence="2">The sequence shown here is derived from an EMBL/GenBank/DDBJ whole genome shotgun (WGS) entry which is preliminary data.</text>
</comment>
<feature type="compositionally biased region" description="Basic and acidic residues" evidence="1">
    <location>
        <begin position="290"/>
        <end position="299"/>
    </location>
</feature>
<gene>
    <name evidence="2" type="ORF">BJ322DRAFT_1156263</name>
</gene>
<dbReference type="Proteomes" id="UP000736335">
    <property type="component" value="Unassembled WGS sequence"/>
</dbReference>
<feature type="compositionally biased region" description="Acidic residues" evidence="1">
    <location>
        <begin position="569"/>
        <end position="578"/>
    </location>
</feature>
<feature type="compositionally biased region" description="Acidic residues" evidence="1">
    <location>
        <begin position="140"/>
        <end position="156"/>
    </location>
</feature>
<feature type="compositionally biased region" description="Low complexity" evidence="1">
    <location>
        <begin position="677"/>
        <end position="699"/>
    </location>
</feature>
<evidence type="ECO:0000256" key="1">
    <source>
        <dbReference type="SAM" id="MobiDB-lite"/>
    </source>
</evidence>
<feature type="compositionally biased region" description="Polar residues" evidence="1">
    <location>
        <begin position="451"/>
        <end position="460"/>
    </location>
</feature>
<protein>
    <submittedName>
        <fullName evidence="2">Uncharacterized protein</fullName>
    </submittedName>
</protein>
<feature type="compositionally biased region" description="Polar residues" evidence="1">
    <location>
        <begin position="320"/>
        <end position="331"/>
    </location>
</feature>
<dbReference type="AlphaFoldDB" id="A0A9P6HB24"/>
<feature type="region of interest" description="Disordered" evidence="1">
    <location>
        <begin position="588"/>
        <end position="699"/>
    </location>
</feature>
<evidence type="ECO:0000313" key="3">
    <source>
        <dbReference type="Proteomes" id="UP000736335"/>
    </source>
</evidence>
<name>A0A9P6HB24_9AGAM</name>
<feature type="region of interest" description="Disordered" evidence="1">
    <location>
        <begin position="268"/>
        <end position="350"/>
    </location>
</feature>
<feature type="compositionally biased region" description="Basic and acidic residues" evidence="1">
    <location>
        <begin position="106"/>
        <end position="130"/>
    </location>
</feature>
<reference evidence="2" key="2">
    <citation type="submission" date="2020-11" db="EMBL/GenBank/DDBJ databases">
        <authorList>
            <consortium name="DOE Joint Genome Institute"/>
            <person name="Kuo A."/>
            <person name="Miyauchi S."/>
            <person name="Kiss E."/>
            <person name="Drula E."/>
            <person name="Kohler A."/>
            <person name="Sanchez-Garcia M."/>
            <person name="Andreopoulos B."/>
            <person name="Barry K.W."/>
            <person name="Bonito G."/>
            <person name="Buee M."/>
            <person name="Carver A."/>
            <person name="Chen C."/>
            <person name="Cichocki N."/>
            <person name="Clum A."/>
            <person name="Culley D."/>
            <person name="Crous P.W."/>
            <person name="Fauchery L."/>
            <person name="Girlanda M."/>
            <person name="Hayes R."/>
            <person name="Keri Z."/>
            <person name="Labutti K."/>
            <person name="Lipzen A."/>
            <person name="Lombard V."/>
            <person name="Magnuson J."/>
            <person name="Maillard F."/>
            <person name="Morin E."/>
            <person name="Murat C."/>
            <person name="Nolan M."/>
            <person name="Ohm R."/>
            <person name="Pangilinan J."/>
            <person name="Pereira M."/>
            <person name="Perotto S."/>
            <person name="Peter M."/>
            <person name="Riley R."/>
            <person name="Sitrit Y."/>
            <person name="Stielow B."/>
            <person name="Szollosi G."/>
            <person name="Zifcakova L."/>
            <person name="Stursova M."/>
            <person name="Spatafora J.W."/>
            <person name="Tedersoo L."/>
            <person name="Vaario L.-M."/>
            <person name="Yamada A."/>
            <person name="Yan M."/>
            <person name="Wang P."/>
            <person name="Xu J."/>
            <person name="Bruns T."/>
            <person name="Baldrian P."/>
            <person name="Vilgalys R."/>
            <person name="Henrissat B."/>
            <person name="Grigoriev I.V."/>
            <person name="Hibbett D."/>
            <person name="Nagy L.G."/>
            <person name="Martin F.M."/>
        </authorList>
    </citation>
    <scope>NUCLEOTIDE SEQUENCE</scope>
    <source>
        <strain evidence="2">UH-Tt-Lm1</strain>
    </source>
</reference>
<organism evidence="2 3">
    <name type="scientific">Thelephora terrestris</name>
    <dbReference type="NCBI Taxonomy" id="56493"/>
    <lineage>
        <taxon>Eukaryota</taxon>
        <taxon>Fungi</taxon>
        <taxon>Dikarya</taxon>
        <taxon>Basidiomycota</taxon>
        <taxon>Agaricomycotina</taxon>
        <taxon>Agaricomycetes</taxon>
        <taxon>Thelephorales</taxon>
        <taxon>Thelephoraceae</taxon>
        <taxon>Thelephora</taxon>
    </lineage>
</organism>
<proteinExistence type="predicted"/>
<dbReference type="OrthoDB" id="435460at2759"/>
<feature type="compositionally biased region" description="Basic and acidic residues" evidence="1">
    <location>
        <begin position="382"/>
        <end position="419"/>
    </location>
</feature>
<feature type="compositionally biased region" description="Acidic residues" evidence="1">
    <location>
        <begin position="45"/>
        <end position="59"/>
    </location>
</feature>
<feature type="region of interest" description="Disordered" evidence="1">
    <location>
        <begin position="364"/>
        <end position="546"/>
    </location>
</feature>